<proteinExistence type="predicted"/>
<dbReference type="Gramene" id="KCW50520">
    <property type="protein sequence ID" value="KCW50520"/>
    <property type="gene ID" value="EUGRSUZ_J00244"/>
</dbReference>
<feature type="transmembrane region" description="Helical" evidence="1">
    <location>
        <begin position="25"/>
        <end position="46"/>
    </location>
</feature>
<dbReference type="EMBL" id="KK198762">
    <property type="protein sequence ID" value="KCW50520.1"/>
    <property type="molecule type" value="Genomic_DNA"/>
</dbReference>
<name>A0A059AAY0_EUCGR</name>
<evidence type="ECO:0000256" key="1">
    <source>
        <dbReference type="SAM" id="Phobius"/>
    </source>
</evidence>
<gene>
    <name evidence="3" type="ORF">EUGRSUZ_J00244</name>
</gene>
<feature type="transmembrane region" description="Helical" evidence="1">
    <location>
        <begin position="82"/>
        <end position="98"/>
    </location>
</feature>
<dbReference type="AlphaFoldDB" id="A0A059AAY0"/>
<feature type="signal peptide" evidence="2">
    <location>
        <begin position="1"/>
        <end position="17"/>
    </location>
</feature>
<dbReference type="PANTHER" id="PTHR47346">
    <property type="entry name" value="HYDROLASES, ACTING ON ESTER BOND"/>
    <property type="match status" value="1"/>
</dbReference>
<dbReference type="STRING" id="71139.A0A059AAY0"/>
<protein>
    <submittedName>
        <fullName evidence="3">Uncharacterized protein</fullName>
    </submittedName>
</protein>
<keyword evidence="1" id="KW-1133">Transmembrane helix</keyword>
<feature type="transmembrane region" description="Helical" evidence="1">
    <location>
        <begin position="58"/>
        <end position="76"/>
    </location>
</feature>
<sequence>MLHLLAALMFRIGTGQSFPWLLDSVLCICVILHGICNEARLGLLLFSSPSILSMELKIYYIYQFAGVYSFLSGLALVPHRVLYAPAMVGFLSSVLNVLQKRSREKGEAHAKRRKHSNRH</sequence>
<keyword evidence="1" id="KW-0472">Membrane</keyword>
<reference evidence="3" key="1">
    <citation type="submission" date="2013-07" db="EMBL/GenBank/DDBJ databases">
        <title>The genome of Eucalyptus grandis.</title>
        <authorList>
            <person name="Schmutz J."/>
            <person name="Hayes R."/>
            <person name="Myburg A."/>
            <person name="Tuskan G."/>
            <person name="Grattapaglia D."/>
            <person name="Rokhsar D.S."/>
        </authorList>
    </citation>
    <scope>NUCLEOTIDE SEQUENCE</scope>
    <source>
        <tissue evidence="3">Leaf extractions</tissue>
    </source>
</reference>
<evidence type="ECO:0000256" key="2">
    <source>
        <dbReference type="SAM" id="SignalP"/>
    </source>
</evidence>
<dbReference type="PANTHER" id="PTHR47346:SF1">
    <property type="entry name" value="GPI INOSITOL-DEACYLASE"/>
    <property type="match status" value="1"/>
</dbReference>
<evidence type="ECO:0000313" key="3">
    <source>
        <dbReference type="EMBL" id="KCW50520.1"/>
    </source>
</evidence>
<accession>A0A059AAY0</accession>
<feature type="chain" id="PRO_5001572122" evidence="2">
    <location>
        <begin position="18"/>
        <end position="119"/>
    </location>
</feature>
<dbReference type="InParanoid" id="A0A059AAY0"/>
<keyword evidence="1" id="KW-0812">Transmembrane</keyword>
<organism evidence="3">
    <name type="scientific">Eucalyptus grandis</name>
    <name type="common">Flooded gum</name>
    <dbReference type="NCBI Taxonomy" id="71139"/>
    <lineage>
        <taxon>Eukaryota</taxon>
        <taxon>Viridiplantae</taxon>
        <taxon>Streptophyta</taxon>
        <taxon>Embryophyta</taxon>
        <taxon>Tracheophyta</taxon>
        <taxon>Spermatophyta</taxon>
        <taxon>Magnoliopsida</taxon>
        <taxon>eudicotyledons</taxon>
        <taxon>Gunneridae</taxon>
        <taxon>Pentapetalae</taxon>
        <taxon>rosids</taxon>
        <taxon>malvids</taxon>
        <taxon>Myrtales</taxon>
        <taxon>Myrtaceae</taxon>
        <taxon>Myrtoideae</taxon>
        <taxon>Eucalypteae</taxon>
        <taxon>Eucalyptus</taxon>
    </lineage>
</organism>
<keyword evidence="2" id="KW-0732">Signal</keyword>